<keyword evidence="9" id="KW-1185">Reference proteome</keyword>
<dbReference type="InterPro" id="IPR004365">
    <property type="entry name" value="NA-bd_OB_tRNA"/>
</dbReference>
<protein>
    <recommendedName>
        <fullName evidence="7">Aminoacyl-transfer RNA synthetases class-II family profile domain-containing protein</fullName>
    </recommendedName>
</protein>
<evidence type="ECO:0000313" key="8">
    <source>
        <dbReference type="EMBL" id="KAF9582123.1"/>
    </source>
</evidence>
<dbReference type="PANTHER" id="PTHR22594:SF5">
    <property type="entry name" value="ASPARTATE--TRNA LIGASE, MITOCHONDRIAL"/>
    <property type="match status" value="1"/>
</dbReference>
<keyword evidence="2" id="KW-0436">Ligase</keyword>
<keyword evidence="6" id="KW-0030">Aminoacyl-tRNA synthetase</keyword>
<evidence type="ECO:0000313" key="9">
    <source>
        <dbReference type="Proteomes" id="UP000780801"/>
    </source>
</evidence>
<dbReference type="EMBL" id="JAABOA010001174">
    <property type="protein sequence ID" value="KAF9582123.1"/>
    <property type="molecule type" value="Genomic_DNA"/>
</dbReference>
<dbReference type="InterPro" id="IPR006195">
    <property type="entry name" value="aa-tRNA-synth_II"/>
</dbReference>
<dbReference type="Pfam" id="PF01336">
    <property type="entry name" value="tRNA_anti-codon"/>
    <property type="match status" value="1"/>
</dbReference>
<organism evidence="8 9">
    <name type="scientific">Lunasporangiospora selenospora</name>
    <dbReference type="NCBI Taxonomy" id="979761"/>
    <lineage>
        <taxon>Eukaryota</taxon>
        <taxon>Fungi</taxon>
        <taxon>Fungi incertae sedis</taxon>
        <taxon>Mucoromycota</taxon>
        <taxon>Mortierellomycotina</taxon>
        <taxon>Mortierellomycetes</taxon>
        <taxon>Mortierellales</taxon>
        <taxon>Mortierellaceae</taxon>
        <taxon>Lunasporangiospora</taxon>
    </lineage>
</organism>
<dbReference type="CDD" id="cd04317">
    <property type="entry name" value="EcAspRS_like_N"/>
    <property type="match status" value="1"/>
</dbReference>
<keyword evidence="3" id="KW-0547">Nucleotide-binding</keyword>
<evidence type="ECO:0000256" key="5">
    <source>
        <dbReference type="ARBA" id="ARBA00022917"/>
    </source>
</evidence>
<dbReference type="InterPro" id="IPR002312">
    <property type="entry name" value="Asp/Asn-tRNA-synth_IIb"/>
</dbReference>
<dbReference type="Gene3D" id="3.30.930.10">
    <property type="entry name" value="Bira Bifunctional Protein, Domain 2"/>
    <property type="match status" value="2"/>
</dbReference>
<proteinExistence type="inferred from homology"/>
<dbReference type="SUPFAM" id="SSF55681">
    <property type="entry name" value="Class II aaRS and biotin synthetases"/>
    <property type="match status" value="1"/>
</dbReference>
<dbReference type="Proteomes" id="UP000780801">
    <property type="component" value="Unassembled WGS sequence"/>
</dbReference>
<dbReference type="GO" id="GO:0003676">
    <property type="term" value="F:nucleic acid binding"/>
    <property type="evidence" value="ECO:0007669"/>
    <property type="project" value="InterPro"/>
</dbReference>
<dbReference type="InterPro" id="IPR012340">
    <property type="entry name" value="NA-bd_OB-fold"/>
</dbReference>
<dbReference type="InterPro" id="IPR004524">
    <property type="entry name" value="Asp-tRNA-ligase_1"/>
</dbReference>
<comment type="similarity">
    <text evidence="1">Belongs to the class-II aminoacyl-tRNA synthetase family. Type 1 subfamily.</text>
</comment>
<evidence type="ECO:0000256" key="2">
    <source>
        <dbReference type="ARBA" id="ARBA00022598"/>
    </source>
</evidence>
<evidence type="ECO:0000256" key="3">
    <source>
        <dbReference type="ARBA" id="ARBA00022741"/>
    </source>
</evidence>
<dbReference type="InterPro" id="IPR047089">
    <property type="entry name" value="Asp-tRNA-ligase_1_N"/>
</dbReference>
<dbReference type="GO" id="GO:0005739">
    <property type="term" value="C:mitochondrion"/>
    <property type="evidence" value="ECO:0007669"/>
    <property type="project" value="TreeGrafter"/>
</dbReference>
<name>A0A9P6FUK9_9FUNG</name>
<dbReference type="PROSITE" id="PS50862">
    <property type="entry name" value="AA_TRNA_LIGASE_II"/>
    <property type="match status" value="1"/>
</dbReference>
<keyword evidence="5" id="KW-0648">Protein biosynthesis</keyword>
<dbReference type="InterPro" id="IPR045864">
    <property type="entry name" value="aa-tRNA-synth_II/BPL/LPL"/>
</dbReference>
<dbReference type="Gene3D" id="2.40.50.140">
    <property type="entry name" value="Nucleic acid-binding proteins"/>
    <property type="match status" value="1"/>
</dbReference>
<dbReference type="InterPro" id="IPR004364">
    <property type="entry name" value="Aa-tRNA-synt_II"/>
</dbReference>
<evidence type="ECO:0000256" key="4">
    <source>
        <dbReference type="ARBA" id="ARBA00022840"/>
    </source>
</evidence>
<accession>A0A9P6FUK9</accession>
<dbReference type="AlphaFoldDB" id="A0A9P6FUK9"/>
<dbReference type="GO" id="GO:0005524">
    <property type="term" value="F:ATP binding"/>
    <property type="evidence" value="ECO:0007669"/>
    <property type="project" value="UniProtKB-KW"/>
</dbReference>
<dbReference type="InterPro" id="IPR047090">
    <property type="entry name" value="AspRS_core"/>
</dbReference>
<evidence type="ECO:0000256" key="6">
    <source>
        <dbReference type="ARBA" id="ARBA00023146"/>
    </source>
</evidence>
<dbReference type="OrthoDB" id="439710at2759"/>
<evidence type="ECO:0000259" key="7">
    <source>
        <dbReference type="PROSITE" id="PS50862"/>
    </source>
</evidence>
<dbReference type="PRINTS" id="PR01042">
    <property type="entry name" value="TRNASYNTHASP"/>
</dbReference>
<feature type="domain" description="Aminoacyl-transfer RNA synthetases class-II family profile" evidence="7">
    <location>
        <begin position="222"/>
        <end position="618"/>
    </location>
</feature>
<dbReference type="GO" id="GO:0006422">
    <property type="term" value="P:aspartyl-tRNA aminoacylation"/>
    <property type="evidence" value="ECO:0007669"/>
    <property type="project" value="TreeGrafter"/>
</dbReference>
<dbReference type="PANTHER" id="PTHR22594">
    <property type="entry name" value="ASPARTYL/LYSYL-TRNA SYNTHETASE"/>
    <property type="match status" value="1"/>
</dbReference>
<sequence>MHAIRSLRLLHASRRIASTLRPGSTQIPPSVAISTAQSWRHHSTTTDTTASELLPDLLEGVVFGDFPSRTHRCGDLGKANVGDEVVLMGWAQNLRKFSDDLIFMPLRDSTGTTQLVFKQANADHENVRDVLLGLTPESVISVRGRVVARSEGTVNPRMSTGEIEVDLSSILVLNKVHKPLPFLPTNQELVNEEIRLKHRCVDLRRETLQSNLRKRSLAAWTIRDYLVQNGKSLVGFTEVETPLLFKSTPEGAREFVVPTRNAGAFYALPQSPQQYKQLLMASGVDRYFQIAKCFRDEDLRADRQPEFTQIDLEVSFGSAKDIQALVEGLVKSVWKKIKNVEVFDGQPFPRMNYQTAMAKIQHAADIQGDNVLEAIVLRDDTKLSGSEMKRITRTNSKTFPVVKITEESIGNWLQKLPYSSQLTGEVDNAKVNERLDIRVGDTIVLNSRPRFLSGGQTSMGKVRLELANTLQAKGSLKIPSSQYNFLWIEGFPLFSPDENAAPGVDRLAATHHPFTAPVAEDLPFLANSPEKVRGQHYDLVLNGVEIGGGSIRIHSPKLQTYVFENILKMTPIESSRFSHLVDALSFGCPPHGGLALGFDRMMAILCGTPSIRDVIAFPKSASGRDLVVGSPSGLTEQQLKEYKIKVSEA</sequence>
<dbReference type="Gene3D" id="3.30.1360.30">
    <property type="entry name" value="GAD-like domain"/>
    <property type="match status" value="1"/>
</dbReference>
<dbReference type="HAMAP" id="MF_00044">
    <property type="entry name" value="Asp_tRNA_synth_type1"/>
    <property type="match status" value="1"/>
</dbReference>
<dbReference type="SUPFAM" id="SSF50249">
    <property type="entry name" value="Nucleic acid-binding proteins"/>
    <property type="match status" value="1"/>
</dbReference>
<dbReference type="Pfam" id="PF00152">
    <property type="entry name" value="tRNA-synt_2"/>
    <property type="match status" value="1"/>
</dbReference>
<dbReference type="GO" id="GO:0004815">
    <property type="term" value="F:aspartate-tRNA ligase activity"/>
    <property type="evidence" value="ECO:0007669"/>
    <property type="project" value="TreeGrafter"/>
</dbReference>
<dbReference type="InterPro" id="IPR004115">
    <property type="entry name" value="GAD-like_sf"/>
</dbReference>
<evidence type="ECO:0000256" key="1">
    <source>
        <dbReference type="ARBA" id="ARBA00006303"/>
    </source>
</evidence>
<dbReference type="CDD" id="cd00777">
    <property type="entry name" value="AspRS_core"/>
    <property type="match status" value="1"/>
</dbReference>
<gene>
    <name evidence="8" type="ORF">BGW38_000617</name>
</gene>
<reference evidence="8" key="1">
    <citation type="journal article" date="2020" name="Fungal Divers.">
        <title>Resolving the Mortierellaceae phylogeny through synthesis of multi-gene phylogenetics and phylogenomics.</title>
        <authorList>
            <person name="Vandepol N."/>
            <person name="Liber J."/>
            <person name="Desiro A."/>
            <person name="Na H."/>
            <person name="Kennedy M."/>
            <person name="Barry K."/>
            <person name="Grigoriev I.V."/>
            <person name="Miller A.N."/>
            <person name="O'Donnell K."/>
            <person name="Stajich J.E."/>
            <person name="Bonito G."/>
        </authorList>
    </citation>
    <scope>NUCLEOTIDE SEQUENCE</scope>
    <source>
        <strain evidence="8">KOD1015</strain>
    </source>
</reference>
<comment type="caution">
    <text evidence="8">The sequence shown here is derived from an EMBL/GenBank/DDBJ whole genome shotgun (WGS) entry which is preliminary data.</text>
</comment>
<keyword evidence="4" id="KW-0067">ATP-binding</keyword>